<dbReference type="RefSeq" id="WP_073586611.1">
    <property type="nucleotide sequence ID" value="NZ_AP024899.1"/>
</dbReference>
<evidence type="ECO:0000313" key="7">
    <source>
        <dbReference type="Proteomes" id="UP000184600"/>
    </source>
</evidence>
<sequence length="242" mass="26682">MNTIKENILALQARINKAKDTSARSGDDVLLLAVSKTKPVEAIIEAMGAGQRAFGENYVQEGTDKVQYFSEHFPQQDLEWHFIGPIQSNKTRPVAENFSWVHTVDRAKIAQRLNDQRPDNLPPLQVLIQVNTSGESSKSGISENEIAELARLISSLPNLTLRGLMSIPENVSDHHSQFAAFHQLATIQKRLQADYPSADTLSMGMTGDMEAAIEAGSTIVRIGTAIFGARDYRPGNSRPKEQ</sequence>
<dbReference type="Proteomes" id="UP000184600">
    <property type="component" value="Unassembled WGS sequence"/>
</dbReference>
<gene>
    <name evidence="6" type="ORF">VQ7734_04978</name>
</gene>
<dbReference type="NCBIfam" id="TIGR00044">
    <property type="entry name" value="YggS family pyridoxal phosphate-dependent enzyme"/>
    <property type="match status" value="1"/>
</dbReference>
<reference evidence="7" key="1">
    <citation type="submission" date="2016-12" db="EMBL/GenBank/DDBJ databases">
        <authorList>
            <person name="Rodrigo-Torres L."/>
            <person name="Arahal R.D."/>
            <person name="Lucena T."/>
        </authorList>
    </citation>
    <scope>NUCLEOTIDE SEQUENCE [LARGE SCALE GENOMIC DNA]</scope>
</reference>
<protein>
    <recommendedName>
        <fullName evidence="2">Pyridoxal phosphate homeostasis protein</fullName>
        <shortName evidence="2">PLP homeostasis protein</shortName>
    </recommendedName>
</protein>
<dbReference type="HAMAP" id="MF_02087">
    <property type="entry name" value="PLP_homeostasis"/>
    <property type="match status" value="1"/>
</dbReference>
<keyword evidence="7" id="KW-1185">Reference proteome</keyword>
<feature type="modified residue" description="N6-(pyridoxal phosphate)lysine" evidence="2 3">
    <location>
        <position position="36"/>
    </location>
</feature>
<dbReference type="InterPro" id="IPR011078">
    <property type="entry name" value="PyrdxlP_homeostasis"/>
</dbReference>
<keyword evidence="1 2" id="KW-0663">Pyridoxal phosphate</keyword>
<accession>A0A1M7Z2L5</accession>
<organism evidence="6 7">
    <name type="scientific">Vibrio quintilis</name>
    <dbReference type="NCBI Taxonomy" id="1117707"/>
    <lineage>
        <taxon>Bacteria</taxon>
        <taxon>Pseudomonadati</taxon>
        <taxon>Pseudomonadota</taxon>
        <taxon>Gammaproteobacteria</taxon>
        <taxon>Vibrionales</taxon>
        <taxon>Vibrionaceae</taxon>
        <taxon>Vibrio</taxon>
    </lineage>
</organism>
<dbReference type="GO" id="GO:0030170">
    <property type="term" value="F:pyridoxal phosphate binding"/>
    <property type="evidence" value="ECO:0007669"/>
    <property type="project" value="UniProtKB-UniRule"/>
</dbReference>
<dbReference type="PROSITE" id="PS01211">
    <property type="entry name" value="UPF0001"/>
    <property type="match status" value="1"/>
</dbReference>
<feature type="domain" description="Alanine racemase N-terminal" evidence="5">
    <location>
        <begin position="10"/>
        <end position="230"/>
    </location>
</feature>
<dbReference type="CDD" id="cd06824">
    <property type="entry name" value="PLPDE_III_Yggs_like"/>
    <property type="match status" value="1"/>
</dbReference>
<dbReference type="InterPro" id="IPR029066">
    <property type="entry name" value="PLP-binding_barrel"/>
</dbReference>
<comment type="function">
    <text evidence="2">Pyridoxal 5'-phosphate (PLP)-binding protein, which is involved in PLP homeostasis.</text>
</comment>
<dbReference type="FunFam" id="3.20.20.10:FF:000004">
    <property type="entry name" value="Pyridoxal phosphate homeostasis protein"/>
    <property type="match status" value="1"/>
</dbReference>
<dbReference type="SUPFAM" id="SSF51419">
    <property type="entry name" value="PLP-binding barrel"/>
    <property type="match status" value="1"/>
</dbReference>
<name>A0A1M7Z2L5_9VIBR</name>
<dbReference type="PANTHER" id="PTHR10146:SF14">
    <property type="entry name" value="PYRIDOXAL PHOSPHATE HOMEOSTASIS PROTEIN"/>
    <property type="match status" value="1"/>
</dbReference>
<dbReference type="Gene3D" id="3.20.20.10">
    <property type="entry name" value="Alanine racemase"/>
    <property type="match status" value="1"/>
</dbReference>
<evidence type="ECO:0000256" key="3">
    <source>
        <dbReference type="PIRSR" id="PIRSR004848-1"/>
    </source>
</evidence>
<comment type="cofactor">
    <cofactor evidence="3">
        <name>pyridoxal 5'-phosphate</name>
        <dbReference type="ChEBI" id="CHEBI:597326"/>
    </cofactor>
</comment>
<dbReference type="STRING" id="1117707.VQ7734_04978"/>
<dbReference type="PANTHER" id="PTHR10146">
    <property type="entry name" value="PROLINE SYNTHETASE CO-TRANSCRIBED BACTERIAL HOMOLOG PROTEIN"/>
    <property type="match status" value="1"/>
</dbReference>
<proteinExistence type="inferred from homology"/>
<evidence type="ECO:0000256" key="1">
    <source>
        <dbReference type="ARBA" id="ARBA00022898"/>
    </source>
</evidence>
<dbReference type="InterPro" id="IPR001608">
    <property type="entry name" value="Ala_racemase_N"/>
</dbReference>
<dbReference type="Pfam" id="PF01168">
    <property type="entry name" value="Ala_racemase_N"/>
    <property type="match status" value="1"/>
</dbReference>
<evidence type="ECO:0000313" key="6">
    <source>
        <dbReference type="EMBL" id="SHO59198.1"/>
    </source>
</evidence>
<evidence type="ECO:0000256" key="4">
    <source>
        <dbReference type="RuleBase" id="RU004514"/>
    </source>
</evidence>
<evidence type="ECO:0000256" key="2">
    <source>
        <dbReference type="HAMAP-Rule" id="MF_02087"/>
    </source>
</evidence>
<evidence type="ECO:0000259" key="5">
    <source>
        <dbReference type="Pfam" id="PF01168"/>
    </source>
</evidence>
<dbReference type="EMBL" id="FRFG01000105">
    <property type="protein sequence ID" value="SHO59198.1"/>
    <property type="molecule type" value="Genomic_DNA"/>
</dbReference>
<dbReference type="OrthoDB" id="9804072at2"/>
<dbReference type="PIRSF" id="PIRSF004848">
    <property type="entry name" value="YBL036c_PLPDEIII"/>
    <property type="match status" value="1"/>
</dbReference>
<comment type="similarity">
    <text evidence="2 4">Belongs to the pyridoxal phosphate-binding protein YggS/PROSC family.</text>
</comment>
<dbReference type="AlphaFoldDB" id="A0A1M7Z2L5"/>